<accession>A0A9D1VBA8</accession>
<dbReference type="EMBL" id="DXFQ01000074">
    <property type="protein sequence ID" value="HIX19827.1"/>
    <property type="molecule type" value="Genomic_DNA"/>
</dbReference>
<dbReference type="InterPro" id="IPR013126">
    <property type="entry name" value="Hsp_70_fam"/>
</dbReference>
<dbReference type="Pfam" id="PF12796">
    <property type="entry name" value="Ank_2"/>
    <property type="match status" value="1"/>
</dbReference>
<keyword evidence="4 5" id="KW-0040">ANK repeat</keyword>
<dbReference type="Gene3D" id="3.30.420.40">
    <property type="match status" value="2"/>
</dbReference>
<evidence type="ECO:0000256" key="2">
    <source>
        <dbReference type="ARBA" id="ARBA00022741"/>
    </source>
</evidence>
<dbReference type="SUPFAM" id="SSF53067">
    <property type="entry name" value="Actin-like ATPase domain"/>
    <property type="match status" value="2"/>
</dbReference>
<sequence>MRTHQIGIDLGTTKTLVAHLHPESGRPETLRLGRGTDSVPTTACVSPDGQLIFGYEAEDRIADASCSYLRGFKMQLGSDLPLYVSEGADGRLLRVSSHDLVSEFLKQLRLQIQRTVYLNEEVTEAVITRPVSFSPARCRALVEAAQAAGFSKVSLTTEPEAAGRAFCLLNASSAFHGNAMVIDWGGGTLDFALVSRRGDRVVSNNEFIDGNSDLGGEKFDELLWLYVESQLKEYELDAVKMLPHIRRAKEQLSFYPAYTLRLHGRKGICPPFELTREMFNRLIEPYVDGAAKQVLRLLSRINDERLNPEMLLLVGGSCAIPLIKERMEEVTGLPAFDWQYSREAVALGAAVSCSQRAQVDEDKQLNADAEQVKCAKARAALMRRGIAADQYVNFLFEATENDKIGDLELVIAACGDVNVMNSAGASPLHIAAAKDFNVCLKALLGAGANVDSGNAEGKTPLHLAAAVGSIGNIRTLIESGADVNARDSHGRTALHDAARASCSLSLKYIICGHADREDRYATAIATLVNSGADVRARDELGRTPLHELAARRHHRGIYKLLLHAGADPKMADYRGRTPRMLCSIRALYRVALIVLILLFIVCAGVAAGS</sequence>
<evidence type="ECO:0000256" key="5">
    <source>
        <dbReference type="PROSITE-ProRule" id="PRU00023"/>
    </source>
</evidence>
<evidence type="ECO:0000256" key="3">
    <source>
        <dbReference type="ARBA" id="ARBA00022840"/>
    </source>
</evidence>
<evidence type="ECO:0000313" key="8">
    <source>
        <dbReference type="Proteomes" id="UP000823964"/>
    </source>
</evidence>
<dbReference type="GO" id="GO:0005524">
    <property type="term" value="F:ATP binding"/>
    <property type="evidence" value="ECO:0007669"/>
    <property type="project" value="UniProtKB-KW"/>
</dbReference>
<keyword evidence="6" id="KW-0812">Transmembrane</keyword>
<dbReference type="PANTHER" id="PTHR24171:SF10">
    <property type="entry name" value="ANKYRIN REPEAT DOMAIN-CONTAINING PROTEIN 29-LIKE"/>
    <property type="match status" value="1"/>
</dbReference>
<feature type="transmembrane region" description="Helical" evidence="6">
    <location>
        <begin position="586"/>
        <end position="607"/>
    </location>
</feature>
<dbReference type="PROSITE" id="PS50297">
    <property type="entry name" value="ANK_REP_REGION"/>
    <property type="match status" value="3"/>
</dbReference>
<feature type="repeat" description="ANK" evidence="5">
    <location>
        <begin position="456"/>
        <end position="488"/>
    </location>
</feature>
<feature type="repeat" description="ANK" evidence="5">
    <location>
        <begin position="423"/>
        <end position="455"/>
    </location>
</feature>
<dbReference type="InterPro" id="IPR002110">
    <property type="entry name" value="Ankyrin_rpt"/>
</dbReference>
<dbReference type="GO" id="GO:0140662">
    <property type="term" value="F:ATP-dependent protein folding chaperone"/>
    <property type="evidence" value="ECO:0007669"/>
    <property type="project" value="InterPro"/>
</dbReference>
<dbReference type="Pfam" id="PF00012">
    <property type="entry name" value="HSP70"/>
    <property type="match status" value="1"/>
</dbReference>
<evidence type="ECO:0000256" key="4">
    <source>
        <dbReference type="ARBA" id="ARBA00023043"/>
    </source>
</evidence>
<dbReference type="PANTHER" id="PTHR24171">
    <property type="entry name" value="ANKYRIN REPEAT DOMAIN-CONTAINING PROTEIN 39-RELATED"/>
    <property type="match status" value="1"/>
</dbReference>
<dbReference type="SMART" id="SM00248">
    <property type="entry name" value="ANK"/>
    <property type="match status" value="4"/>
</dbReference>
<organism evidence="7 8">
    <name type="scientific">Candidatus Akkermansia intestinigallinarum</name>
    <dbReference type="NCBI Taxonomy" id="2838431"/>
    <lineage>
        <taxon>Bacteria</taxon>
        <taxon>Pseudomonadati</taxon>
        <taxon>Verrucomicrobiota</taxon>
        <taxon>Verrucomicrobiia</taxon>
        <taxon>Verrucomicrobiales</taxon>
        <taxon>Akkermansiaceae</taxon>
        <taxon>Akkermansia</taxon>
    </lineage>
</organism>
<dbReference type="SUPFAM" id="SSF48403">
    <property type="entry name" value="Ankyrin repeat"/>
    <property type="match status" value="1"/>
</dbReference>
<dbReference type="AlphaFoldDB" id="A0A9D1VBA8"/>
<dbReference type="PRINTS" id="PR00301">
    <property type="entry name" value="HEATSHOCK70"/>
</dbReference>
<name>A0A9D1VBA8_9BACT</name>
<evidence type="ECO:0000256" key="6">
    <source>
        <dbReference type="SAM" id="Phobius"/>
    </source>
</evidence>
<protein>
    <submittedName>
        <fullName evidence="7">Hsp70 family protein</fullName>
    </submittedName>
</protein>
<keyword evidence="6" id="KW-0472">Membrane</keyword>
<dbReference type="PROSITE" id="PS50088">
    <property type="entry name" value="ANK_REPEAT"/>
    <property type="match status" value="3"/>
</dbReference>
<gene>
    <name evidence="7" type="ORF">H9862_04395</name>
</gene>
<dbReference type="Proteomes" id="UP000823964">
    <property type="component" value="Unassembled WGS sequence"/>
</dbReference>
<keyword evidence="3" id="KW-0067">ATP-binding</keyword>
<dbReference type="Pfam" id="PF00023">
    <property type="entry name" value="Ank"/>
    <property type="match status" value="1"/>
</dbReference>
<keyword evidence="6" id="KW-1133">Transmembrane helix</keyword>
<reference evidence="7" key="1">
    <citation type="journal article" date="2021" name="PeerJ">
        <title>Extensive microbial diversity within the chicken gut microbiome revealed by metagenomics and culture.</title>
        <authorList>
            <person name="Gilroy R."/>
            <person name="Ravi A."/>
            <person name="Getino M."/>
            <person name="Pursley I."/>
            <person name="Horton D.L."/>
            <person name="Alikhan N.F."/>
            <person name="Baker D."/>
            <person name="Gharbi K."/>
            <person name="Hall N."/>
            <person name="Watson M."/>
            <person name="Adriaenssens E.M."/>
            <person name="Foster-Nyarko E."/>
            <person name="Jarju S."/>
            <person name="Secka A."/>
            <person name="Antonio M."/>
            <person name="Oren A."/>
            <person name="Chaudhuri R.R."/>
            <person name="La Ragione R."/>
            <person name="Hildebrand F."/>
            <person name="Pallen M.J."/>
        </authorList>
    </citation>
    <scope>NUCLEOTIDE SEQUENCE</scope>
    <source>
        <strain evidence="7">14975</strain>
    </source>
</reference>
<dbReference type="Gene3D" id="1.25.40.20">
    <property type="entry name" value="Ankyrin repeat-containing domain"/>
    <property type="match status" value="2"/>
</dbReference>
<keyword evidence="1" id="KW-0677">Repeat</keyword>
<dbReference type="InterPro" id="IPR036770">
    <property type="entry name" value="Ankyrin_rpt-contain_sf"/>
</dbReference>
<reference evidence="7" key="2">
    <citation type="submission" date="2021-04" db="EMBL/GenBank/DDBJ databases">
        <authorList>
            <person name="Gilroy R."/>
        </authorList>
    </citation>
    <scope>NUCLEOTIDE SEQUENCE</scope>
    <source>
        <strain evidence="7">14975</strain>
    </source>
</reference>
<proteinExistence type="predicted"/>
<comment type="caution">
    <text evidence="7">The sequence shown here is derived from an EMBL/GenBank/DDBJ whole genome shotgun (WGS) entry which is preliminary data.</text>
</comment>
<evidence type="ECO:0000313" key="7">
    <source>
        <dbReference type="EMBL" id="HIX19827.1"/>
    </source>
</evidence>
<keyword evidence="2" id="KW-0547">Nucleotide-binding</keyword>
<feature type="repeat" description="ANK" evidence="5">
    <location>
        <begin position="540"/>
        <end position="573"/>
    </location>
</feature>
<dbReference type="Gene3D" id="3.90.640.10">
    <property type="entry name" value="Actin, Chain A, domain 4"/>
    <property type="match status" value="1"/>
</dbReference>
<evidence type="ECO:0000256" key="1">
    <source>
        <dbReference type="ARBA" id="ARBA00022737"/>
    </source>
</evidence>
<dbReference type="InterPro" id="IPR043129">
    <property type="entry name" value="ATPase_NBD"/>
</dbReference>